<evidence type="ECO:0000256" key="3">
    <source>
        <dbReference type="ARBA" id="ARBA00023027"/>
    </source>
</evidence>
<dbReference type="InterPro" id="IPR036291">
    <property type="entry name" value="NAD(P)-bd_dom_sf"/>
</dbReference>
<dbReference type="KEGG" id="plue:EWM63_01670"/>
<dbReference type="Gene3D" id="3.40.50.720">
    <property type="entry name" value="NAD(P)-binding Rossmann-like Domain"/>
    <property type="match status" value="1"/>
</dbReference>
<proteinExistence type="inferred from homology"/>
<evidence type="ECO:0000259" key="4">
    <source>
        <dbReference type="Pfam" id="PF01370"/>
    </source>
</evidence>
<dbReference type="EMBL" id="CP035913">
    <property type="protein sequence ID" value="QBE61862.1"/>
    <property type="molecule type" value="Genomic_DNA"/>
</dbReference>
<dbReference type="AlphaFoldDB" id="A0A4P6KTW7"/>
<dbReference type="GO" id="GO:0016491">
    <property type="term" value="F:oxidoreductase activity"/>
    <property type="evidence" value="ECO:0007669"/>
    <property type="project" value="UniProtKB-KW"/>
</dbReference>
<sequence length="274" mass="30290">MTMKKPFNRLLLTGAAGGLGKVLRQRIAPWAWIVRLSDLGDMGQAGEGEEIVRCDLADKAAVLKMMEGVDAVLHFGGISTENTFENILSANIQGTYNIYEAAHRHGVRRIVFASSNHAIGFYPQTQVIDADDPPRPDSLYGLSKVFGEQLARYYFDRAGIETVCLRIGSSFPSVDNPRMMCTYLSHDDLVEALRVSLLTPRVGHTILFGASNNQRQWWDNRKAAHLGFHPKDSSEQFRGAVPESGTYPSPDDAVANYHGGKFVFDGPMYGEPQP</sequence>
<keyword evidence="2" id="KW-0560">Oxidoreductase</keyword>
<dbReference type="Proteomes" id="UP000290637">
    <property type="component" value="Chromosome"/>
</dbReference>
<evidence type="ECO:0000313" key="6">
    <source>
        <dbReference type="Proteomes" id="UP000290637"/>
    </source>
</evidence>
<dbReference type="PANTHER" id="PTHR43103:SF5">
    <property type="entry name" value="4-EPIMERASE, PUTATIVE (AFU_ORTHOLOGUE AFUA_7G00360)-RELATED"/>
    <property type="match status" value="1"/>
</dbReference>
<evidence type="ECO:0000256" key="2">
    <source>
        <dbReference type="ARBA" id="ARBA00023002"/>
    </source>
</evidence>
<evidence type="ECO:0000256" key="1">
    <source>
        <dbReference type="ARBA" id="ARBA00007637"/>
    </source>
</evidence>
<comment type="similarity">
    <text evidence="1">Belongs to the NAD(P)-dependent epimerase/dehydratase family.</text>
</comment>
<dbReference type="OrthoDB" id="8770295at2"/>
<feature type="domain" description="NAD-dependent epimerase/dehydratase" evidence="4">
    <location>
        <begin position="11"/>
        <end position="171"/>
    </location>
</feature>
<name>A0A4P6KTW7_9BURK</name>
<dbReference type="PANTHER" id="PTHR43103">
    <property type="entry name" value="NUCLEOSIDE-DIPHOSPHATE-SUGAR EPIMERASE"/>
    <property type="match status" value="1"/>
</dbReference>
<dbReference type="InterPro" id="IPR001509">
    <property type="entry name" value="Epimerase_deHydtase"/>
</dbReference>
<gene>
    <name evidence="5" type="ORF">EWM63_01670</name>
</gene>
<dbReference type="SUPFAM" id="SSF51735">
    <property type="entry name" value="NAD(P)-binding Rossmann-fold domains"/>
    <property type="match status" value="1"/>
</dbReference>
<keyword evidence="6" id="KW-1185">Reference proteome</keyword>
<reference evidence="5 6" key="1">
    <citation type="submission" date="2019-02" db="EMBL/GenBank/DDBJ databases">
        <title>Draft Genome Sequences of Six Type Strains of the Genus Massilia.</title>
        <authorList>
            <person name="Miess H."/>
            <person name="Frediansyhah A."/>
            <person name="Gross H."/>
        </authorList>
    </citation>
    <scope>NUCLEOTIDE SEQUENCE [LARGE SCALE GENOMIC DNA]</scope>
    <source>
        <strain evidence="5 6">DSM 17473</strain>
    </source>
</reference>
<accession>A0A4P6KTW7</accession>
<organism evidence="5 6">
    <name type="scientific">Pseudoduganella lutea</name>
    <dbReference type="NCBI Taxonomy" id="321985"/>
    <lineage>
        <taxon>Bacteria</taxon>
        <taxon>Pseudomonadati</taxon>
        <taxon>Pseudomonadota</taxon>
        <taxon>Betaproteobacteria</taxon>
        <taxon>Burkholderiales</taxon>
        <taxon>Oxalobacteraceae</taxon>
        <taxon>Telluria group</taxon>
        <taxon>Pseudoduganella</taxon>
    </lineage>
</organism>
<protein>
    <submittedName>
        <fullName evidence="5">NAD(P)-dependent oxidoreductase</fullName>
    </submittedName>
</protein>
<evidence type="ECO:0000313" key="5">
    <source>
        <dbReference type="EMBL" id="QBE61862.1"/>
    </source>
</evidence>
<keyword evidence="3" id="KW-0520">NAD</keyword>
<dbReference type="Pfam" id="PF01370">
    <property type="entry name" value="Epimerase"/>
    <property type="match status" value="1"/>
</dbReference>